<dbReference type="GeneID" id="54468430"/>
<dbReference type="AlphaFoldDB" id="A0A6A6Z606"/>
<organism evidence="2">
    <name type="scientific">Mytilinidion resinicola</name>
    <dbReference type="NCBI Taxonomy" id="574789"/>
    <lineage>
        <taxon>Eukaryota</taxon>
        <taxon>Fungi</taxon>
        <taxon>Dikarya</taxon>
        <taxon>Ascomycota</taxon>
        <taxon>Pezizomycotina</taxon>
        <taxon>Dothideomycetes</taxon>
        <taxon>Pleosporomycetidae</taxon>
        <taxon>Mytilinidiales</taxon>
        <taxon>Mytilinidiaceae</taxon>
        <taxon>Mytilinidion</taxon>
    </lineage>
</organism>
<name>A0A6A6Z606_9PEZI</name>
<keyword evidence="3" id="KW-1185">Reference proteome</keyword>
<dbReference type="EMBL" id="MU003693">
    <property type="protein sequence ID" value="KAF2816159.1"/>
    <property type="molecule type" value="Genomic_DNA"/>
</dbReference>
<evidence type="ECO:0000313" key="2">
    <source>
        <dbReference type="EMBL" id="KAF2816159.1"/>
    </source>
</evidence>
<gene>
    <name evidence="2 4" type="ORF">BDZ99DRAFT_566020</name>
</gene>
<accession>A0A6A6Z606</accession>
<reference evidence="2 4" key="1">
    <citation type="journal article" date="2020" name="Stud. Mycol.">
        <title>101 Dothideomycetes genomes: a test case for predicting lifestyles and emergence of pathogens.</title>
        <authorList>
            <person name="Haridas S."/>
            <person name="Albert R."/>
            <person name="Binder M."/>
            <person name="Bloem J."/>
            <person name="Labutti K."/>
            <person name="Salamov A."/>
            <person name="Andreopoulos B."/>
            <person name="Baker S."/>
            <person name="Barry K."/>
            <person name="Bills G."/>
            <person name="Bluhm B."/>
            <person name="Cannon C."/>
            <person name="Castanera R."/>
            <person name="Culley D."/>
            <person name="Daum C."/>
            <person name="Ezra D."/>
            <person name="Gonzalez J."/>
            <person name="Henrissat B."/>
            <person name="Kuo A."/>
            <person name="Liang C."/>
            <person name="Lipzen A."/>
            <person name="Lutzoni F."/>
            <person name="Magnuson J."/>
            <person name="Mondo S."/>
            <person name="Nolan M."/>
            <person name="Ohm R."/>
            <person name="Pangilinan J."/>
            <person name="Park H.-J."/>
            <person name="Ramirez L."/>
            <person name="Alfaro M."/>
            <person name="Sun H."/>
            <person name="Tritt A."/>
            <person name="Yoshinaga Y."/>
            <person name="Zwiers L.-H."/>
            <person name="Turgeon B."/>
            <person name="Goodwin S."/>
            <person name="Spatafora J."/>
            <person name="Crous P."/>
            <person name="Grigoriev I."/>
        </authorList>
    </citation>
    <scope>NUCLEOTIDE SEQUENCE</scope>
    <source>
        <strain evidence="2 4">CBS 304.34</strain>
    </source>
</reference>
<dbReference type="RefSeq" id="XP_033583123.1">
    <property type="nucleotide sequence ID" value="XM_033727537.1"/>
</dbReference>
<dbReference type="OrthoDB" id="2997776at2759"/>
<reference evidence="4" key="2">
    <citation type="submission" date="2020-04" db="EMBL/GenBank/DDBJ databases">
        <authorList>
            <consortium name="NCBI Genome Project"/>
        </authorList>
    </citation>
    <scope>NUCLEOTIDE SEQUENCE</scope>
    <source>
        <strain evidence="4">CBS 304.34</strain>
    </source>
</reference>
<reference evidence="4" key="3">
    <citation type="submission" date="2025-04" db="UniProtKB">
        <authorList>
            <consortium name="RefSeq"/>
        </authorList>
    </citation>
    <scope>IDENTIFICATION</scope>
    <source>
        <strain evidence="4">CBS 304.34</strain>
    </source>
</reference>
<evidence type="ECO:0000313" key="3">
    <source>
        <dbReference type="Proteomes" id="UP000504636"/>
    </source>
</evidence>
<proteinExistence type="predicted"/>
<evidence type="ECO:0000313" key="4">
    <source>
        <dbReference type="RefSeq" id="XP_033583123.1"/>
    </source>
</evidence>
<evidence type="ECO:0008006" key="5">
    <source>
        <dbReference type="Google" id="ProtNLM"/>
    </source>
</evidence>
<dbReference type="Proteomes" id="UP000504636">
    <property type="component" value="Unplaced"/>
</dbReference>
<feature type="region of interest" description="Disordered" evidence="1">
    <location>
        <begin position="290"/>
        <end position="321"/>
    </location>
</feature>
<evidence type="ECO:0000256" key="1">
    <source>
        <dbReference type="SAM" id="MobiDB-lite"/>
    </source>
</evidence>
<sequence>MTTIRKIRNPHVPEEIWLHILSCSRDPNFLWSVCRRVSRSFRSHVDTIFRDKYIKETYIVFNDSIQARCVRYFRVETTFDRFSEDKTRVFFKDTTEEESDEEEDEDEDDVFRRHRIRIENKHVPQKWKEAMRWYTGPPLGSNNPKELGRVDQPPYMIRVRRDLNDTEIPGLEIDYEKREVSFDWRAMYSMFFREEEYVENKIKKMAQQASVDALNLQAMVESGGMELIDAMQRLVVRVKTSEDDARRDARRKRLNDIYVAHGLSGYDSDIFSDEEKEILDQMAASRLTLDRMVMSDDGGEQEGDDEGSESDEWEDMGEDEE</sequence>
<protein>
    <recommendedName>
        <fullName evidence="5">F-box domain-containing protein</fullName>
    </recommendedName>
</protein>
<feature type="compositionally biased region" description="Acidic residues" evidence="1">
    <location>
        <begin position="297"/>
        <end position="321"/>
    </location>
</feature>